<name>A0A815N5J9_9BILA</name>
<evidence type="ECO:0000313" key="4">
    <source>
        <dbReference type="EMBL" id="CAF1625267.1"/>
    </source>
</evidence>
<evidence type="ECO:0000313" key="6">
    <source>
        <dbReference type="Proteomes" id="UP000663877"/>
    </source>
</evidence>
<evidence type="ECO:0000313" key="5">
    <source>
        <dbReference type="Proteomes" id="UP000663832"/>
    </source>
</evidence>
<reference evidence="2" key="1">
    <citation type="submission" date="2021-02" db="EMBL/GenBank/DDBJ databases">
        <authorList>
            <person name="Nowell W R."/>
        </authorList>
    </citation>
    <scope>NUCLEOTIDE SEQUENCE</scope>
</reference>
<dbReference type="EMBL" id="CAJNOM010002035">
    <property type="protein sequence ID" value="CAF1625133.1"/>
    <property type="molecule type" value="Genomic_DNA"/>
</dbReference>
<dbReference type="EMBL" id="CAJNOM010002040">
    <property type="protein sequence ID" value="CAF1625267.1"/>
    <property type="molecule type" value="Genomic_DNA"/>
</dbReference>
<dbReference type="OrthoDB" id="10107918at2759"/>
<dbReference type="Proteomes" id="UP000663877">
    <property type="component" value="Unassembled WGS sequence"/>
</dbReference>
<evidence type="ECO:0000313" key="3">
    <source>
        <dbReference type="EMBL" id="CAF1625133.1"/>
    </source>
</evidence>
<protein>
    <submittedName>
        <fullName evidence="2">Uncharacterized protein</fullName>
    </submittedName>
</protein>
<dbReference type="EMBL" id="CAJNOI010001702">
    <property type="protein sequence ID" value="CAF1433312.1"/>
    <property type="molecule type" value="Genomic_DNA"/>
</dbReference>
<comment type="caution">
    <text evidence="2">The sequence shown here is derived from an EMBL/GenBank/DDBJ whole genome shotgun (WGS) entry which is preliminary data.</text>
</comment>
<sequence>MKELMPVETCLILNMLDNIFVKCKTFSQTGIQRGNFKDHLKRCRKTIMCSCSVPDIQYPWVGQKDQLFSYLSRCLYEQIRPVLS</sequence>
<gene>
    <name evidence="1" type="ORF">BJG266_LOCUS39465</name>
    <name evidence="2" type="ORF">BJG266_LOCUS39483</name>
    <name evidence="3" type="ORF">QVE165_LOCUS56366</name>
    <name evidence="4" type="ORF">QVE165_LOCUS56384</name>
</gene>
<dbReference type="AlphaFoldDB" id="A0A815N5J9"/>
<dbReference type="EMBL" id="CAJNOI010001707">
    <property type="protein sequence ID" value="CAF1433667.1"/>
    <property type="molecule type" value="Genomic_DNA"/>
</dbReference>
<keyword evidence="5" id="KW-1185">Reference proteome</keyword>
<proteinExistence type="predicted"/>
<evidence type="ECO:0000313" key="1">
    <source>
        <dbReference type="EMBL" id="CAF1433312.1"/>
    </source>
</evidence>
<accession>A0A815N5J9</accession>
<dbReference type="Proteomes" id="UP000663832">
    <property type="component" value="Unassembled WGS sequence"/>
</dbReference>
<organism evidence="2 6">
    <name type="scientific">Adineta steineri</name>
    <dbReference type="NCBI Taxonomy" id="433720"/>
    <lineage>
        <taxon>Eukaryota</taxon>
        <taxon>Metazoa</taxon>
        <taxon>Spiralia</taxon>
        <taxon>Gnathifera</taxon>
        <taxon>Rotifera</taxon>
        <taxon>Eurotatoria</taxon>
        <taxon>Bdelloidea</taxon>
        <taxon>Adinetida</taxon>
        <taxon>Adinetidae</taxon>
        <taxon>Adineta</taxon>
    </lineage>
</organism>
<evidence type="ECO:0000313" key="2">
    <source>
        <dbReference type="EMBL" id="CAF1433667.1"/>
    </source>
</evidence>